<protein>
    <recommendedName>
        <fullName evidence="4">RRM domain-containing protein</fullName>
    </recommendedName>
</protein>
<gene>
    <name evidence="5" type="ORF">scyTo_0011913</name>
</gene>
<dbReference type="SMART" id="SM00360">
    <property type="entry name" value="RRM"/>
    <property type="match status" value="1"/>
</dbReference>
<dbReference type="SUPFAM" id="SSF54928">
    <property type="entry name" value="RNA-binding domain, RBD"/>
    <property type="match status" value="1"/>
</dbReference>
<dbReference type="CDD" id="cd12406">
    <property type="entry name" value="RRM4_NCL"/>
    <property type="match status" value="1"/>
</dbReference>
<dbReference type="InterPro" id="IPR012677">
    <property type="entry name" value="Nucleotide-bd_a/b_plait_sf"/>
</dbReference>
<proteinExistence type="predicted"/>
<feature type="compositionally biased region" description="Acidic residues" evidence="3">
    <location>
        <begin position="24"/>
        <end position="33"/>
    </location>
</feature>
<feature type="region of interest" description="Disordered" evidence="3">
    <location>
        <begin position="1"/>
        <end position="158"/>
    </location>
</feature>
<feature type="compositionally biased region" description="Acidic residues" evidence="3">
    <location>
        <begin position="41"/>
        <end position="57"/>
    </location>
</feature>
<reference evidence="5 6" key="1">
    <citation type="journal article" date="2018" name="Nat. Ecol. Evol.">
        <title>Shark genomes provide insights into elasmobranch evolution and the origin of vertebrates.</title>
        <authorList>
            <person name="Hara Y"/>
            <person name="Yamaguchi K"/>
            <person name="Onimaru K"/>
            <person name="Kadota M"/>
            <person name="Koyanagi M"/>
            <person name="Keeley SD"/>
            <person name="Tatsumi K"/>
            <person name="Tanaka K"/>
            <person name="Motone F"/>
            <person name="Kageyama Y"/>
            <person name="Nozu R"/>
            <person name="Adachi N"/>
            <person name="Nishimura O"/>
            <person name="Nakagawa R"/>
            <person name="Tanegashima C"/>
            <person name="Kiyatake I"/>
            <person name="Matsumoto R"/>
            <person name="Murakumo K"/>
            <person name="Nishida K"/>
            <person name="Terakita A"/>
            <person name="Kuratani S"/>
            <person name="Sato K"/>
            <person name="Hyodo S Kuraku.S."/>
        </authorList>
    </citation>
    <scope>NUCLEOTIDE SEQUENCE [LARGE SCALE GENOMIC DNA]</scope>
</reference>
<dbReference type="STRING" id="75743.A0A401NY38"/>
<feature type="compositionally biased region" description="Basic and acidic residues" evidence="3">
    <location>
        <begin position="137"/>
        <end position="158"/>
    </location>
</feature>
<name>A0A401NY38_SCYTO</name>
<evidence type="ECO:0000256" key="3">
    <source>
        <dbReference type="SAM" id="MobiDB-lite"/>
    </source>
</evidence>
<comment type="caution">
    <text evidence="5">The sequence shown here is derived from an EMBL/GenBank/DDBJ whole genome shotgun (WGS) entry which is preliminary data.</text>
</comment>
<dbReference type="EMBL" id="BFAA01005597">
    <property type="protein sequence ID" value="GCB65783.1"/>
    <property type="molecule type" value="Genomic_DNA"/>
</dbReference>
<dbReference type="OrthoDB" id="167718at2759"/>
<dbReference type="Gene3D" id="3.30.70.330">
    <property type="match status" value="1"/>
</dbReference>
<dbReference type="Pfam" id="PF00076">
    <property type="entry name" value="RRM_1"/>
    <property type="match status" value="1"/>
</dbReference>
<evidence type="ECO:0000256" key="1">
    <source>
        <dbReference type="ARBA" id="ARBA00022884"/>
    </source>
</evidence>
<evidence type="ECO:0000259" key="4">
    <source>
        <dbReference type="PROSITE" id="PS50102"/>
    </source>
</evidence>
<dbReference type="AlphaFoldDB" id="A0A401NY38"/>
<dbReference type="InterPro" id="IPR035979">
    <property type="entry name" value="RBD_domain_sf"/>
</dbReference>
<dbReference type="PANTHER" id="PTHR48027">
    <property type="entry name" value="HETEROGENEOUS NUCLEAR RIBONUCLEOPROTEIN 87F-RELATED"/>
    <property type="match status" value="1"/>
</dbReference>
<feature type="compositionally biased region" description="Acidic residues" evidence="3">
    <location>
        <begin position="113"/>
        <end position="134"/>
    </location>
</feature>
<dbReference type="GO" id="GO:0003723">
    <property type="term" value="F:RNA binding"/>
    <property type="evidence" value="ECO:0007669"/>
    <property type="project" value="UniProtKB-UniRule"/>
</dbReference>
<sequence length="365" mass="39892">MVKLAKVDKKQGKPKKAALPPPPEDFEESTSEEETGKKESSEEEDEEEEDSEEESEEEKSTPKLAAAVTKNAKEEPEVDGNDEDEDESEEEEAMTTAPPLKTKKAGMVKAPDGDEDEDDEEESDEESEDEEEVEMVVPKKAEKRKKEQQKVNHSNAEIEGRTVRLDFSNKGHRGGDCPSKTLFVHSLSDDIIEETLKEAFEGAEIARIATDRESGRSKGFSFVDFPSEEDAKLAKGAIEDGEIDGCKITLDFARPKGENQRGNRGGFGGGFGGDFVGGFGGGFGRGRRAAVDLAAEVMVPEEAVVEVDLEDSEVERRLLKEIKSYLIRDCVTLCSDRASDCLTVGHSRILHGLAGYAIWSVVGAP</sequence>
<dbReference type="PROSITE" id="PS50102">
    <property type="entry name" value="RRM"/>
    <property type="match status" value="1"/>
</dbReference>
<evidence type="ECO:0000313" key="6">
    <source>
        <dbReference type="Proteomes" id="UP000288216"/>
    </source>
</evidence>
<accession>A0A401NY38</accession>
<evidence type="ECO:0000313" key="5">
    <source>
        <dbReference type="EMBL" id="GCB65783.1"/>
    </source>
</evidence>
<organism evidence="5 6">
    <name type="scientific">Scyliorhinus torazame</name>
    <name type="common">Cloudy catshark</name>
    <name type="synonym">Catulus torazame</name>
    <dbReference type="NCBI Taxonomy" id="75743"/>
    <lineage>
        <taxon>Eukaryota</taxon>
        <taxon>Metazoa</taxon>
        <taxon>Chordata</taxon>
        <taxon>Craniata</taxon>
        <taxon>Vertebrata</taxon>
        <taxon>Chondrichthyes</taxon>
        <taxon>Elasmobranchii</taxon>
        <taxon>Galeomorphii</taxon>
        <taxon>Galeoidea</taxon>
        <taxon>Carcharhiniformes</taxon>
        <taxon>Scyliorhinidae</taxon>
        <taxon>Scyliorhinus</taxon>
    </lineage>
</organism>
<feature type="compositionally biased region" description="Acidic residues" evidence="3">
    <location>
        <begin position="76"/>
        <end position="93"/>
    </location>
</feature>
<evidence type="ECO:0000256" key="2">
    <source>
        <dbReference type="PROSITE-ProRule" id="PRU00176"/>
    </source>
</evidence>
<dbReference type="InterPro" id="IPR000504">
    <property type="entry name" value="RRM_dom"/>
</dbReference>
<feature type="domain" description="RRM" evidence="4">
    <location>
        <begin position="180"/>
        <end position="255"/>
    </location>
</feature>
<keyword evidence="6" id="KW-1185">Reference proteome</keyword>
<feature type="compositionally biased region" description="Basic and acidic residues" evidence="3">
    <location>
        <begin position="1"/>
        <end position="11"/>
    </location>
</feature>
<dbReference type="Proteomes" id="UP000288216">
    <property type="component" value="Unassembled WGS sequence"/>
</dbReference>
<dbReference type="InterPro" id="IPR052462">
    <property type="entry name" value="SLIRP/GR-RBP-like"/>
</dbReference>
<keyword evidence="1 2" id="KW-0694">RNA-binding</keyword>
<dbReference type="OMA" id="AGYAIWS"/>
<dbReference type="InterPro" id="IPR034235">
    <property type="entry name" value="Nucleolin_RRM4"/>
</dbReference>